<dbReference type="InterPro" id="IPR015424">
    <property type="entry name" value="PyrdxlP-dep_Trfase"/>
</dbReference>
<evidence type="ECO:0000256" key="3">
    <source>
        <dbReference type="ARBA" id="ARBA00011738"/>
    </source>
</evidence>
<comment type="subunit">
    <text evidence="3">Homodimer.</text>
</comment>
<dbReference type="GO" id="GO:0030170">
    <property type="term" value="F:pyridoxal phosphate binding"/>
    <property type="evidence" value="ECO:0007669"/>
    <property type="project" value="InterPro"/>
</dbReference>
<dbReference type="OrthoDB" id="9804020at2"/>
<dbReference type="HOGENOM" id="CLU_017584_0_6_5"/>
<dbReference type="AlphaFoldDB" id="A0A068SQY4"/>
<dbReference type="GeneID" id="24258149"/>
<dbReference type="InterPro" id="IPR004839">
    <property type="entry name" value="Aminotransferase_I/II_large"/>
</dbReference>
<evidence type="ECO:0000256" key="6">
    <source>
        <dbReference type="ARBA" id="ARBA00022898"/>
    </source>
</evidence>
<reference evidence="9" key="1">
    <citation type="journal article" date="2014" name="BMC Genomics">
        <title>Genome sequencing of two Neorhizobium galegae strains reveals a noeT gene responsible for the unusual acetylation of the nodulation factors.</title>
        <authorList>
            <person name="Osterman J."/>
            <person name="Marsh J."/>
            <person name="Laine P.K."/>
            <person name="Zeng Z."/>
            <person name="Alatalo E."/>
            <person name="Sullivan J.T."/>
            <person name="Young J.P."/>
            <person name="Thomas-Oates J."/>
            <person name="Paulin L."/>
            <person name="Lindstrom K."/>
        </authorList>
    </citation>
    <scope>NUCLEOTIDE SEQUENCE [LARGE SCALE GENOMIC DNA]</scope>
    <source>
        <strain evidence="9">HAMBI 540</strain>
    </source>
</reference>
<evidence type="ECO:0000256" key="2">
    <source>
        <dbReference type="ARBA" id="ARBA00007441"/>
    </source>
</evidence>
<proteinExistence type="inferred from homology"/>
<dbReference type="GO" id="GO:0008483">
    <property type="term" value="F:transaminase activity"/>
    <property type="evidence" value="ECO:0007669"/>
    <property type="project" value="UniProtKB-KW"/>
</dbReference>
<dbReference type="Gene3D" id="3.90.1150.10">
    <property type="entry name" value="Aspartate Aminotransferase, domain 1"/>
    <property type="match status" value="1"/>
</dbReference>
<evidence type="ECO:0000256" key="1">
    <source>
        <dbReference type="ARBA" id="ARBA00001933"/>
    </source>
</evidence>
<keyword evidence="4 8" id="KW-0032">Aminotransferase</keyword>
<evidence type="ECO:0000256" key="5">
    <source>
        <dbReference type="ARBA" id="ARBA00022679"/>
    </source>
</evidence>
<dbReference type="Proteomes" id="UP000028181">
    <property type="component" value="Chromosome I"/>
</dbReference>
<gene>
    <name evidence="8" type="ORF">RG540_CH20960</name>
</gene>
<dbReference type="InterPro" id="IPR015422">
    <property type="entry name" value="PyrdxlP-dep_Trfase_small"/>
</dbReference>
<dbReference type="eggNOG" id="COG1167">
    <property type="taxonomic scope" value="Bacteria"/>
</dbReference>
<keyword evidence="6" id="KW-0663">Pyridoxal phosphate</keyword>
<organism evidence="8 9">
    <name type="scientific">Neorhizobium galegae bv. orientalis str. HAMBI 540</name>
    <dbReference type="NCBI Taxonomy" id="1028800"/>
    <lineage>
        <taxon>Bacteria</taxon>
        <taxon>Pseudomonadati</taxon>
        <taxon>Pseudomonadota</taxon>
        <taxon>Alphaproteobacteria</taxon>
        <taxon>Hyphomicrobiales</taxon>
        <taxon>Rhizobiaceae</taxon>
        <taxon>Rhizobium/Agrobacterium group</taxon>
        <taxon>Neorhizobium</taxon>
    </lineage>
</organism>
<dbReference type="KEGG" id="ngg:RG540_CH20960"/>
<evidence type="ECO:0000259" key="7">
    <source>
        <dbReference type="Pfam" id="PF00155"/>
    </source>
</evidence>
<sequence>MLDWEQIFATRSSRMRASEIRELLKLLDQPDIISFAGGIPDPALFPDVAFKEAYSDIFSSAQVGSALQYSVSEGYKPLREWIARDVARIGIDCTPDNVFITSGSQQALDYLGKLFLSPNDTALVTWPTYLGALSAFNAYEPNYDQLSLNGNRTPEAYRDTAAKTGGAVKFAYLSADFSNPTGETIDLAARERLLALADELDIAILEDAAYQHLRYDGEAIPPIMALDIARRGGIENTRTIYSGSFSKTLAPGLRVGFVVAAMPVIRKLVLMKQAADLHSSTINQIAIEHVASRGFDAQVAKIRAVYSKRRDAMLAALDKYMPKTATWTRPEGGMFVWVTLPEGMDGAELLAKSIATEKVAFVPGKAFYADGSNANTLRMSFSCADEAMIDEGIKRLGRLISSAIRAAA</sequence>
<dbReference type="Gene3D" id="3.40.640.10">
    <property type="entry name" value="Type I PLP-dependent aspartate aminotransferase-like (Major domain)"/>
    <property type="match status" value="1"/>
</dbReference>
<dbReference type="FunFam" id="3.40.640.10:FF:000053">
    <property type="entry name" value="Aminotransferase, class I"/>
    <property type="match status" value="1"/>
</dbReference>
<keyword evidence="5 8" id="KW-0808">Transferase</keyword>
<accession>A0A068SQY4</accession>
<dbReference type="Pfam" id="PF00155">
    <property type="entry name" value="Aminotran_1_2"/>
    <property type="match status" value="1"/>
</dbReference>
<comment type="cofactor">
    <cofactor evidence="1">
        <name>pyridoxal 5'-phosphate</name>
        <dbReference type="ChEBI" id="CHEBI:597326"/>
    </cofactor>
</comment>
<dbReference type="InterPro" id="IPR050859">
    <property type="entry name" value="Class-I_PLP-dep_aminotransf"/>
</dbReference>
<evidence type="ECO:0000313" key="8">
    <source>
        <dbReference type="EMBL" id="CDN48264.1"/>
    </source>
</evidence>
<dbReference type="PANTHER" id="PTHR42790">
    <property type="entry name" value="AMINOTRANSFERASE"/>
    <property type="match status" value="1"/>
</dbReference>
<comment type="similarity">
    <text evidence="2">Belongs to the class-I pyridoxal-phosphate-dependent aminotransferase family.</text>
</comment>
<name>A0A068SQY4_NEOGA</name>
<protein>
    <submittedName>
        <fullName evidence="8">Multiple substrate aminotransferase</fullName>
    </submittedName>
</protein>
<evidence type="ECO:0000256" key="4">
    <source>
        <dbReference type="ARBA" id="ARBA00022576"/>
    </source>
</evidence>
<feature type="domain" description="Aminotransferase class I/classII large" evidence="7">
    <location>
        <begin position="32"/>
        <end position="396"/>
    </location>
</feature>
<dbReference type="FunFam" id="3.90.1150.10:FF:000166">
    <property type="entry name" value="Kynurenine/alpha-aminoadipate aminotransferase, mitochondrial"/>
    <property type="match status" value="1"/>
</dbReference>
<dbReference type="CDD" id="cd00609">
    <property type="entry name" value="AAT_like"/>
    <property type="match status" value="1"/>
</dbReference>
<dbReference type="RefSeq" id="WP_038587401.1">
    <property type="nucleotide sequence ID" value="NZ_HG938353.1"/>
</dbReference>
<keyword evidence="9" id="KW-1185">Reference proteome</keyword>
<dbReference type="PATRIC" id="fig|1028800.3.peg.2119"/>
<evidence type="ECO:0000313" key="9">
    <source>
        <dbReference type="Proteomes" id="UP000028181"/>
    </source>
</evidence>
<dbReference type="GO" id="GO:1901605">
    <property type="term" value="P:alpha-amino acid metabolic process"/>
    <property type="evidence" value="ECO:0007669"/>
    <property type="project" value="TreeGrafter"/>
</dbReference>
<dbReference type="PANTHER" id="PTHR42790:SF19">
    <property type="entry name" value="KYNURENINE_ALPHA-AMINOADIPATE AMINOTRANSFERASE, MITOCHONDRIAL"/>
    <property type="match status" value="1"/>
</dbReference>
<dbReference type="EMBL" id="HG938353">
    <property type="protein sequence ID" value="CDN48264.1"/>
    <property type="molecule type" value="Genomic_DNA"/>
</dbReference>
<dbReference type="InterPro" id="IPR015421">
    <property type="entry name" value="PyrdxlP-dep_Trfase_major"/>
</dbReference>
<dbReference type="SUPFAM" id="SSF53383">
    <property type="entry name" value="PLP-dependent transferases"/>
    <property type="match status" value="1"/>
</dbReference>